<protein>
    <recommendedName>
        <fullName evidence="2">DUF4142 domain-containing protein</fullName>
    </recommendedName>
</protein>
<sequence length="194" mass="21696">MGTKKILVVTALAFLVLQACQNPSKKTMKQSKVIDSAIASDVFTDTSGYSRGADMSIFFKEAALESMMELELGKIAEVKTTNKMVKRFAKKSVKDHTKLMTKLKLLAENKKIALPATLPQKDIDHIAEIKKLPEPEFNKHYIGMMVKNHLKTLDLFKAAASSGDSPLENFAINTLRSLEAHYKEATNIQNRLQR</sequence>
<dbReference type="Pfam" id="PF13628">
    <property type="entry name" value="DUF4142"/>
    <property type="match status" value="1"/>
</dbReference>
<keyword evidence="1" id="KW-0732">Signal</keyword>
<dbReference type="PANTHER" id="PTHR38593">
    <property type="entry name" value="BLR2558 PROTEIN"/>
    <property type="match status" value="1"/>
</dbReference>
<dbReference type="InterPro" id="IPR012347">
    <property type="entry name" value="Ferritin-like"/>
</dbReference>
<dbReference type="AlphaFoldDB" id="A0A1W2EXQ6"/>
<dbReference type="Gene3D" id="1.20.1260.10">
    <property type="match status" value="1"/>
</dbReference>
<feature type="signal peptide" evidence="1">
    <location>
        <begin position="1"/>
        <end position="21"/>
    </location>
</feature>
<dbReference type="EMBL" id="FWYB01000017">
    <property type="protein sequence ID" value="SMD14479.1"/>
    <property type="molecule type" value="Genomic_DNA"/>
</dbReference>
<dbReference type="PROSITE" id="PS51257">
    <property type="entry name" value="PROKAR_LIPOPROTEIN"/>
    <property type="match status" value="1"/>
</dbReference>
<proteinExistence type="predicted"/>
<name>A0A1W2EXQ6_9SPHI</name>
<dbReference type="InterPro" id="IPR025419">
    <property type="entry name" value="DUF4142"/>
</dbReference>
<evidence type="ECO:0000259" key="2">
    <source>
        <dbReference type="Pfam" id="PF13628"/>
    </source>
</evidence>
<gene>
    <name evidence="3" type="ORF">SAMN04488101_11795</name>
</gene>
<evidence type="ECO:0000256" key="1">
    <source>
        <dbReference type="SAM" id="SignalP"/>
    </source>
</evidence>
<keyword evidence="4" id="KW-1185">Reference proteome</keyword>
<organism evidence="3 4">
    <name type="scientific">Pedobacter nyackensis</name>
    <dbReference type="NCBI Taxonomy" id="475255"/>
    <lineage>
        <taxon>Bacteria</taxon>
        <taxon>Pseudomonadati</taxon>
        <taxon>Bacteroidota</taxon>
        <taxon>Sphingobacteriia</taxon>
        <taxon>Sphingobacteriales</taxon>
        <taxon>Sphingobacteriaceae</taxon>
        <taxon>Pedobacter</taxon>
    </lineage>
</organism>
<dbReference type="OrthoDB" id="883203at2"/>
<accession>A0A1W2EXQ6</accession>
<dbReference type="STRING" id="475255.SAMN04488101_11795"/>
<dbReference type="Proteomes" id="UP000192678">
    <property type="component" value="Unassembled WGS sequence"/>
</dbReference>
<evidence type="ECO:0000313" key="4">
    <source>
        <dbReference type="Proteomes" id="UP000192678"/>
    </source>
</evidence>
<dbReference type="RefSeq" id="WP_084291710.1">
    <property type="nucleotide sequence ID" value="NZ_FWYB01000017.1"/>
</dbReference>
<evidence type="ECO:0000313" key="3">
    <source>
        <dbReference type="EMBL" id="SMD14479.1"/>
    </source>
</evidence>
<dbReference type="PANTHER" id="PTHR38593:SF1">
    <property type="entry name" value="BLR2558 PROTEIN"/>
    <property type="match status" value="1"/>
</dbReference>
<reference evidence="3 4" key="1">
    <citation type="submission" date="2017-04" db="EMBL/GenBank/DDBJ databases">
        <authorList>
            <person name="Afonso C.L."/>
            <person name="Miller P.J."/>
            <person name="Scott M.A."/>
            <person name="Spackman E."/>
            <person name="Goraichik I."/>
            <person name="Dimitrov K.M."/>
            <person name="Suarez D.L."/>
            <person name="Swayne D.E."/>
        </authorList>
    </citation>
    <scope>NUCLEOTIDE SEQUENCE [LARGE SCALE GENOMIC DNA]</scope>
    <source>
        <strain evidence="3 4">DSM 19625</strain>
    </source>
</reference>
<feature type="domain" description="DUF4142" evidence="2">
    <location>
        <begin position="58"/>
        <end position="187"/>
    </location>
</feature>
<feature type="chain" id="PRO_5012777442" description="DUF4142 domain-containing protein" evidence="1">
    <location>
        <begin position="22"/>
        <end position="194"/>
    </location>
</feature>